<dbReference type="Pfam" id="PF01066">
    <property type="entry name" value="CDP-OH_P_transf"/>
    <property type="match status" value="1"/>
</dbReference>
<keyword evidence="1" id="KW-1133">Transmembrane helix</keyword>
<feature type="transmembrane region" description="Helical" evidence="1">
    <location>
        <begin position="201"/>
        <end position="219"/>
    </location>
</feature>
<proteinExistence type="predicted"/>
<dbReference type="Gene3D" id="1.20.120.1760">
    <property type="match status" value="1"/>
</dbReference>
<keyword evidence="3" id="KW-1185">Reference proteome</keyword>
<feature type="transmembrane region" description="Helical" evidence="1">
    <location>
        <begin position="110"/>
        <end position="132"/>
    </location>
</feature>
<evidence type="ECO:0000256" key="1">
    <source>
        <dbReference type="SAM" id="Phobius"/>
    </source>
</evidence>
<dbReference type="InterPro" id="IPR043130">
    <property type="entry name" value="CDP-OH_PTrfase_TM_dom"/>
</dbReference>
<feature type="transmembrane region" description="Helical" evidence="1">
    <location>
        <begin position="20"/>
        <end position="40"/>
    </location>
</feature>
<evidence type="ECO:0000313" key="2">
    <source>
        <dbReference type="EMBL" id="KQC84362.1"/>
    </source>
</evidence>
<dbReference type="AlphaFoldDB" id="A0AAW3JN00"/>
<feature type="transmembrane region" description="Helical" evidence="1">
    <location>
        <begin position="171"/>
        <end position="189"/>
    </location>
</feature>
<comment type="caution">
    <text evidence="2">The sequence shown here is derived from an EMBL/GenBank/DDBJ whole genome shotgun (WGS) entry which is preliminary data.</text>
</comment>
<sequence length="239" mass="27002">MKENVEKKKITDKLIGVYDYTVILTYISLFISVIGMTQAMNGRFRTAVTCLALSGLCDMFDGKIARSKKNRTDDEKLYGVQIDSLCDVVCFGVFPALICFLIGVRGPIGMFIVGYYCVCSVIRLAFFNVLETRRQQVEEGANKYYHGLPITSMAIVLPLVFMLQVFVSDRAFVLVLYFALAIVGTLFIVDFKLKKPDNKTLVFLVVVVAAAVIIVVLFSKYRVPKPHFFEKPLWKIFRG</sequence>
<dbReference type="GO" id="GO:0016020">
    <property type="term" value="C:membrane"/>
    <property type="evidence" value="ECO:0007669"/>
    <property type="project" value="InterPro"/>
</dbReference>
<feature type="transmembrane region" description="Helical" evidence="1">
    <location>
        <begin position="85"/>
        <end position="104"/>
    </location>
</feature>
<dbReference type="RefSeq" id="WP_055945970.1">
    <property type="nucleotide sequence ID" value="NZ_JAQDCV010000003.1"/>
</dbReference>
<dbReference type="InterPro" id="IPR000462">
    <property type="entry name" value="CDP-OH_P_trans"/>
</dbReference>
<dbReference type="EMBL" id="LLKB01000006">
    <property type="protein sequence ID" value="KQC84362.1"/>
    <property type="molecule type" value="Genomic_DNA"/>
</dbReference>
<evidence type="ECO:0000313" key="3">
    <source>
        <dbReference type="Proteomes" id="UP000050833"/>
    </source>
</evidence>
<gene>
    <name evidence="2" type="ORF">APZ18_13745</name>
</gene>
<dbReference type="GO" id="GO:0016780">
    <property type="term" value="F:phosphotransferase activity, for other substituted phosphate groups"/>
    <property type="evidence" value="ECO:0007669"/>
    <property type="project" value="InterPro"/>
</dbReference>
<keyword evidence="1" id="KW-0472">Membrane</keyword>
<feature type="transmembrane region" description="Helical" evidence="1">
    <location>
        <begin position="144"/>
        <end position="165"/>
    </location>
</feature>
<keyword evidence="1" id="KW-0812">Transmembrane</keyword>
<dbReference type="GO" id="GO:0008654">
    <property type="term" value="P:phospholipid biosynthetic process"/>
    <property type="evidence" value="ECO:0007669"/>
    <property type="project" value="InterPro"/>
</dbReference>
<dbReference type="Proteomes" id="UP000050833">
    <property type="component" value="Unassembled WGS sequence"/>
</dbReference>
<organism evidence="2 3">
    <name type="scientific">Butyribacter intestini</name>
    <dbReference type="NCBI Taxonomy" id="1703332"/>
    <lineage>
        <taxon>Bacteria</taxon>
        <taxon>Bacillati</taxon>
        <taxon>Bacillota</taxon>
        <taxon>Clostridia</taxon>
        <taxon>Lachnospirales</taxon>
        <taxon>Lachnospiraceae</taxon>
        <taxon>Butyribacter</taxon>
    </lineage>
</organism>
<protein>
    <submittedName>
        <fullName evidence="2">CDP-diacylglycerol--serine O-phosphatidyltransferase</fullName>
    </submittedName>
</protein>
<reference evidence="2 3" key="1">
    <citation type="submission" date="2015-10" db="EMBL/GenBank/DDBJ databases">
        <title>Butyribacter intestini gen. nov., sp. nov., a butyric acid-producing bacterium of the family Lachnospiraceae isolated from the human faeces.</title>
        <authorList>
            <person name="Zou Y."/>
            <person name="Xue W."/>
            <person name="Luo G."/>
            <person name="Lv M."/>
        </authorList>
    </citation>
    <scope>NUCLEOTIDE SEQUENCE [LARGE SCALE GENOMIC DNA]</scope>
    <source>
        <strain evidence="2 3">TF01-11</strain>
    </source>
</reference>
<name>A0AAW3JN00_9FIRM</name>
<accession>A0AAW3JN00</accession>